<dbReference type="Proteomes" id="UP000008549">
    <property type="component" value="Unassembled WGS sequence"/>
</dbReference>
<gene>
    <name evidence="2 4" type="ORF">CBG13335</name>
    <name evidence="2" type="ORF">CBG_13335</name>
</gene>
<dbReference type="FunCoup" id="A8XHM2">
    <property type="interactions" value="151"/>
</dbReference>
<evidence type="ECO:0000256" key="1">
    <source>
        <dbReference type="SAM" id="SignalP"/>
    </source>
</evidence>
<proteinExistence type="predicted"/>
<keyword evidence="1" id="KW-0732">Signal</keyword>
<dbReference type="EMBL" id="HE600919">
    <property type="protein sequence ID" value="CAP32274.1"/>
    <property type="molecule type" value="Genomic_DNA"/>
</dbReference>
<dbReference type="CTD" id="8573125"/>
<protein>
    <submittedName>
        <fullName evidence="2">Protein CBG13335</fullName>
    </submittedName>
</protein>
<dbReference type="RefSeq" id="XP_002629973.1">
    <property type="nucleotide sequence ID" value="XM_002629927.1"/>
</dbReference>
<dbReference type="KEGG" id="cbr:CBG_13335"/>
<dbReference type="WormBase" id="CBG13335">
    <property type="protein sequence ID" value="CBP17835"/>
    <property type="gene ID" value="WBGene00034114"/>
</dbReference>
<dbReference type="GeneID" id="8573125"/>
<keyword evidence="3" id="KW-1185">Reference proteome</keyword>
<evidence type="ECO:0000313" key="3">
    <source>
        <dbReference type="Proteomes" id="UP000008549"/>
    </source>
</evidence>
<feature type="signal peptide" evidence="1">
    <location>
        <begin position="1"/>
        <end position="19"/>
    </location>
</feature>
<dbReference type="InParanoid" id="A8XHM2"/>
<accession>A8XHM2</accession>
<evidence type="ECO:0000313" key="4">
    <source>
        <dbReference type="WormBase" id="CBG13335"/>
    </source>
</evidence>
<dbReference type="AlphaFoldDB" id="A8XHM2"/>
<reference evidence="2 3" key="2">
    <citation type="journal article" date="2011" name="PLoS Genet.">
        <title>Caenorhabditis briggsae recombinant inbred line genotypes reveal inter-strain incompatibility and the evolution of recombination.</title>
        <authorList>
            <person name="Ross J.A."/>
            <person name="Koboldt D.C."/>
            <person name="Staisch J.E."/>
            <person name="Chamberlin H.M."/>
            <person name="Gupta B.P."/>
            <person name="Miller R.D."/>
            <person name="Baird S.E."/>
            <person name="Haag E.S."/>
        </authorList>
    </citation>
    <scope>NUCLEOTIDE SEQUENCE [LARGE SCALE GENOMIC DNA]</scope>
    <source>
        <strain evidence="2 3">AF16</strain>
    </source>
</reference>
<evidence type="ECO:0000313" key="2">
    <source>
        <dbReference type="EMBL" id="CAP32274.1"/>
    </source>
</evidence>
<reference evidence="2 3" key="1">
    <citation type="journal article" date="2003" name="PLoS Biol.">
        <title>The genome sequence of Caenorhabditis briggsae: a platform for comparative genomics.</title>
        <authorList>
            <person name="Stein L.D."/>
            <person name="Bao Z."/>
            <person name="Blasiar D."/>
            <person name="Blumenthal T."/>
            <person name="Brent M.R."/>
            <person name="Chen N."/>
            <person name="Chinwalla A."/>
            <person name="Clarke L."/>
            <person name="Clee C."/>
            <person name="Coghlan A."/>
            <person name="Coulson A."/>
            <person name="D'Eustachio P."/>
            <person name="Fitch D.H."/>
            <person name="Fulton L.A."/>
            <person name="Fulton R.E."/>
            <person name="Griffiths-Jones S."/>
            <person name="Harris T.W."/>
            <person name="Hillier L.W."/>
            <person name="Kamath R."/>
            <person name="Kuwabara P.E."/>
            <person name="Mardis E.R."/>
            <person name="Marra M.A."/>
            <person name="Miner T.L."/>
            <person name="Minx P."/>
            <person name="Mullikin J.C."/>
            <person name="Plumb R.W."/>
            <person name="Rogers J."/>
            <person name="Schein J.E."/>
            <person name="Sohrmann M."/>
            <person name="Spieth J."/>
            <person name="Stajich J.E."/>
            <person name="Wei C."/>
            <person name="Willey D."/>
            <person name="Wilson R.K."/>
            <person name="Durbin R."/>
            <person name="Waterston R.H."/>
        </authorList>
    </citation>
    <scope>NUCLEOTIDE SEQUENCE [LARGE SCALE GENOMIC DNA]</scope>
    <source>
        <strain evidence="2 3">AF16</strain>
    </source>
</reference>
<name>A8XHM2_CAEBR</name>
<dbReference type="eggNOG" id="ENOG502TIYT">
    <property type="taxonomic scope" value="Eukaryota"/>
</dbReference>
<dbReference type="HOGENOM" id="CLU_2199330_0_0_1"/>
<organism evidence="2 3">
    <name type="scientific">Caenorhabditis briggsae</name>
    <dbReference type="NCBI Taxonomy" id="6238"/>
    <lineage>
        <taxon>Eukaryota</taxon>
        <taxon>Metazoa</taxon>
        <taxon>Ecdysozoa</taxon>
        <taxon>Nematoda</taxon>
        <taxon>Chromadorea</taxon>
        <taxon>Rhabditida</taxon>
        <taxon>Rhabditina</taxon>
        <taxon>Rhabditomorpha</taxon>
        <taxon>Rhabditoidea</taxon>
        <taxon>Rhabditidae</taxon>
        <taxon>Peloderinae</taxon>
        <taxon>Caenorhabditis</taxon>
    </lineage>
</organism>
<dbReference type="OMA" id="SIFKFPQ"/>
<sequence>MKASLIILQIFLLAVLASSNTVIKNEEELEEFLRTSKMSRESKQVLREYQREGMLQFPLDPFNFVSQLQSIFSQLPNLFSSIFKFPQFFSPADTRISVGRSDNHHVVDNSNE</sequence>
<feature type="chain" id="PRO_5002732307" evidence="1">
    <location>
        <begin position="20"/>
        <end position="112"/>
    </location>
</feature>